<dbReference type="Proteomes" id="UP000285970">
    <property type="component" value="Unassembled WGS sequence"/>
</dbReference>
<evidence type="ECO:0000313" key="3">
    <source>
        <dbReference type="Proteomes" id="UP000285970"/>
    </source>
</evidence>
<proteinExistence type="predicted"/>
<dbReference type="AlphaFoldDB" id="A0A3S3N1X2"/>
<comment type="caution">
    <text evidence="2">The sequence shown here is derived from an EMBL/GenBank/DDBJ whole genome shotgun (WGS) entry which is preliminary data.</text>
</comment>
<protein>
    <submittedName>
        <fullName evidence="2">Uncharacterized protein</fullName>
    </submittedName>
</protein>
<accession>A0A3S3N1X2</accession>
<feature type="region of interest" description="Disordered" evidence="1">
    <location>
        <begin position="354"/>
        <end position="374"/>
    </location>
</feature>
<feature type="region of interest" description="Disordered" evidence="1">
    <location>
        <begin position="222"/>
        <end position="260"/>
    </location>
</feature>
<feature type="region of interest" description="Disordered" evidence="1">
    <location>
        <begin position="96"/>
        <end position="158"/>
    </location>
</feature>
<organism evidence="2 3">
    <name type="scientific">Microbacterium enclense</name>
    <dbReference type="NCBI Taxonomy" id="993073"/>
    <lineage>
        <taxon>Bacteria</taxon>
        <taxon>Bacillati</taxon>
        <taxon>Actinomycetota</taxon>
        <taxon>Actinomycetes</taxon>
        <taxon>Micrococcales</taxon>
        <taxon>Microbacteriaceae</taxon>
        <taxon>Microbacterium</taxon>
    </lineage>
</organism>
<feature type="compositionally biased region" description="Low complexity" evidence="1">
    <location>
        <begin position="142"/>
        <end position="158"/>
    </location>
</feature>
<evidence type="ECO:0000313" key="2">
    <source>
        <dbReference type="EMBL" id="RWR22855.1"/>
    </source>
</evidence>
<evidence type="ECO:0000256" key="1">
    <source>
        <dbReference type="SAM" id="MobiDB-lite"/>
    </source>
</evidence>
<reference evidence="2 3" key="1">
    <citation type="journal article" date="2018" name="Front. Microbiol.">
        <title>Novel Insights Into Bacterial Dimethylsulfoniopropionate Catabolism in the East China Sea.</title>
        <authorList>
            <person name="Liu J."/>
            <person name="Liu J."/>
            <person name="Zhang S.H."/>
            <person name="Liang J."/>
            <person name="Lin H."/>
            <person name="Song D."/>
            <person name="Yang G.P."/>
            <person name="Todd J.D."/>
            <person name="Zhang X.H."/>
        </authorList>
    </citation>
    <scope>NUCLEOTIDE SEQUENCE [LARGE SCALE GENOMIC DNA]</scope>
    <source>
        <strain evidence="2 3">ZYFD042</strain>
    </source>
</reference>
<dbReference type="EMBL" id="RBZY01000003">
    <property type="protein sequence ID" value="RWR22855.1"/>
    <property type="molecule type" value="Genomic_DNA"/>
</dbReference>
<name>A0A3S3N1X2_9MICO</name>
<sequence>MSRRASFNYSRALDAAALAARAAQRAASEAVRRAEAERRHAEWAARSAAFTGQHLDRYQTILDDIRDQGLDAYVGEDFATIEGMIARARELGKTDPARAKSLSQSIGPLVGPLPREARRKRGESRAAAYGSHDATSTSEPSPTFARAEPAAPAESAAETAWRESLDQWTDFVSRDLVYTELAALRQSLDTEAGPRSSADVVSALTELRSRAESEVAALRRSEAEVEEMQQELSAEAPEPRLDVATPQGDDSPALEDAEDSRREAVRGVMNALEDAGFRVENPRLIQLSPDSNEVVVVGTRASGSSATFSLSLDGKLEYDFSGYKGSSCDADIDAVVPALQEVYGIQLTEEVVAWRNPDDQDATARPQPGRTNRA</sequence>
<gene>
    <name evidence="2" type="ORF">D8Y23_01330</name>
</gene>